<dbReference type="VEuPathDB" id="VectorBase:BGLB004152"/>
<accession>A0A2C9JL60</accession>
<sequence length="212" mass="23960">MNRSLRLFYFVCIIAQIQANNVFLSNTTLMEGQPLQIECNIFVIGKSMSNISCIFGIALREINETTQIFYNIVERSQVKTRNGESRPWWNVTVAFVNSESNDCKNNSHVANIKVFVKAVRMEDSGLYNCYIIPFSEAQSRPNYVHSINGSLTVLKKNTVEEEIEGAKMTNQRGVLEGLNSTTPGSGARDKCNKVKPVFIMTALMWHLVFYLG</sequence>
<gene>
    <name evidence="2" type="primary">106058575</name>
</gene>
<evidence type="ECO:0008006" key="4">
    <source>
        <dbReference type="Google" id="ProtNLM"/>
    </source>
</evidence>
<evidence type="ECO:0000313" key="2">
    <source>
        <dbReference type="EnsemblMetazoa" id="BGLB004152-PC"/>
    </source>
</evidence>
<organism evidence="2 3">
    <name type="scientific">Biomphalaria glabrata</name>
    <name type="common">Bloodfluke planorb</name>
    <name type="synonym">Freshwater snail</name>
    <dbReference type="NCBI Taxonomy" id="6526"/>
    <lineage>
        <taxon>Eukaryota</taxon>
        <taxon>Metazoa</taxon>
        <taxon>Spiralia</taxon>
        <taxon>Lophotrochozoa</taxon>
        <taxon>Mollusca</taxon>
        <taxon>Gastropoda</taxon>
        <taxon>Heterobranchia</taxon>
        <taxon>Euthyneura</taxon>
        <taxon>Panpulmonata</taxon>
        <taxon>Hygrophila</taxon>
        <taxon>Lymnaeoidea</taxon>
        <taxon>Planorbidae</taxon>
        <taxon>Biomphalaria</taxon>
    </lineage>
</organism>
<evidence type="ECO:0000256" key="1">
    <source>
        <dbReference type="SAM" id="SignalP"/>
    </source>
</evidence>
<dbReference type="AlphaFoldDB" id="A0A2C9JL60"/>
<name>A0A2C9JL60_BIOGL</name>
<proteinExistence type="predicted"/>
<keyword evidence="1" id="KW-0732">Signal</keyword>
<reference evidence="2" key="1">
    <citation type="submission" date="2020-05" db="UniProtKB">
        <authorList>
            <consortium name="EnsemblMetazoa"/>
        </authorList>
    </citation>
    <scope>IDENTIFICATION</scope>
    <source>
        <strain evidence="2">BB02</strain>
    </source>
</reference>
<evidence type="ECO:0000313" key="3">
    <source>
        <dbReference type="Proteomes" id="UP000076420"/>
    </source>
</evidence>
<feature type="signal peptide" evidence="1">
    <location>
        <begin position="1"/>
        <end position="19"/>
    </location>
</feature>
<dbReference type="Proteomes" id="UP000076420">
    <property type="component" value="Unassembled WGS sequence"/>
</dbReference>
<dbReference type="VEuPathDB" id="VectorBase:BGLAX_051574"/>
<protein>
    <recommendedName>
        <fullName evidence="4">Ig-like domain-containing protein</fullName>
    </recommendedName>
</protein>
<dbReference type="EnsemblMetazoa" id="BGLB004152-RC">
    <property type="protein sequence ID" value="BGLB004152-PC"/>
    <property type="gene ID" value="BGLB004152"/>
</dbReference>
<feature type="chain" id="PRO_5012428968" description="Ig-like domain-containing protein" evidence="1">
    <location>
        <begin position="20"/>
        <end position="212"/>
    </location>
</feature>